<dbReference type="EMBL" id="AP008984">
    <property type="protein sequence ID" value="BAF48887.1"/>
    <property type="molecule type" value="Genomic_DNA"/>
</dbReference>
<gene>
    <name evidence="3" type="ORF">CyHV3-GZ_ORF73L</name>
    <name evidence="2" type="ORF">CyHV3_ORF73</name>
    <name evidence="4" type="ORF">KHVJ083</name>
</gene>
<dbReference type="EMBL" id="KJ627438">
    <property type="protein sequence ID" value="AIC32428.1"/>
    <property type="molecule type" value="Genomic_DNA"/>
</dbReference>
<evidence type="ECO:0000313" key="3">
    <source>
        <dbReference type="EMBL" id="AIC32428.1"/>
    </source>
</evidence>
<dbReference type="OrthoDB" id="18068at10239"/>
<dbReference type="GeneID" id="11266403"/>
<keyword evidence="6" id="KW-1185">Reference proteome</keyword>
<name>A3QMP1_CYHV3</name>
<dbReference type="Proteomes" id="UP000156776">
    <property type="component" value="Segment"/>
</dbReference>
<reference evidence="3 7" key="3">
    <citation type="journal article" date="2015" name="Vet. Microbiol.">
        <title>Whole-genome sequence of a novel Chinese cyprinid herpesvirus 3 isolate reveals the existence of a distinct European genotype in East Asia.</title>
        <authorList>
            <person name="Li W."/>
            <person name="Lee X."/>
            <person name="Weng S."/>
            <person name="He J."/>
            <person name="Dong C."/>
        </authorList>
    </citation>
    <scope>NUCLEOTIDE SEQUENCE [LARGE SCALE GENOMIC DNA]</scope>
    <source>
        <strain evidence="3">KHV-GZ11</strain>
    </source>
</reference>
<protein>
    <submittedName>
        <fullName evidence="3">ORF73L</fullName>
    </submittedName>
    <submittedName>
        <fullName evidence="2">Protein ORF73</fullName>
    </submittedName>
</protein>
<reference evidence="2" key="2">
    <citation type="submission" date="2007-03" db="EMBL/GenBank/DDBJ databases">
        <title>Comparative genomics of carp herpesviruses.</title>
        <authorList>
            <person name="Davison A.J."/>
            <person name="Kurobe T."/>
            <person name="Gatherer D."/>
            <person name="Cunningham C."/>
            <person name="Waltzek T.B."/>
            <person name="Korf I."/>
            <person name="Fukuda H."/>
            <person name="Hedrick R.P."/>
        </authorList>
    </citation>
    <scope>NUCLEOTIDE SEQUENCE</scope>
    <source>
        <strain evidence="2">KHV-U</strain>
    </source>
</reference>
<proteinExistence type="predicted"/>
<dbReference type="Proteomes" id="UP000160099">
    <property type="component" value="Segment"/>
</dbReference>
<dbReference type="Proteomes" id="UP000106924">
    <property type="component" value="Segment"/>
</dbReference>
<evidence type="ECO:0000313" key="2">
    <source>
        <dbReference type="EMBL" id="ABG42900.1"/>
    </source>
</evidence>
<reference evidence="5 6" key="1">
    <citation type="journal article" date="2007" name="J. Virol.">
        <title>Genome sequences of three koi herpesvirus isolates representing the expanding distribution of an emerging disease threatening koi and common carp worldwide.</title>
        <authorList>
            <person name="Aoki T."/>
            <person name="Hirono I."/>
            <person name="Kurokawa K."/>
            <person name="Fukuda H."/>
            <person name="Nahary R."/>
            <person name="Eldar A."/>
            <person name="Davison A.J."/>
            <person name="Waltzek T.B."/>
            <person name="Bercovier H."/>
            <person name="Hedrick R.P."/>
        </authorList>
    </citation>
    <scope>NUCLEOTIDE SEQUENCE [LARGE SCALE GENOMIC DNA]</scope>
    <source>
        <strain evidence="1">KHV-I</strain>
        <strain evidence="2 6">KHV-U</strain>
        <strain evidence="4">TUMST1</strain>
    </source>
</reference>
<evidence type="ECO:0000313" key="5">
    <source>
        <dbReference type="Proteomes" id="UP000106924"/>
    </source>
</evidence>
<organism evidence="1 5">
    <name type="scientific">Cyprinid herpesvirus 3</name>
    <name type="common">CyHV-3</name>
    <dbReference type="NCBI Taxonomy" id="180230"/>
    <lineage>
        <taxon>Viruses</taxon>
        <taxon>Duplodnaviria</taxon>
        <taxon>Heunggongvirae</taxon>
        <taxon>Peploviricota</taxon>
        <taxon>Herviviricetes</taxon>
        <taxon>Herpesvirales</taxon>
        <taxon>Alloherpesviridae</taxon>
        <taxon>Cyvirus</taxon>
        <taxon>Cyvirus cyprinidallo3</taxon>
    </lineage>
</organism>
<evidence type="ECO:0000313" key="4">
    <source>
        <dbReference type="EMBL" id="BAF48887.1"/>
    </source>
</evidence>
<dbReference type="KEGG" id="vg:11266403"/>
<dbReference type="EMBL" id="DQ177346">
    <property type="protein sequence ID" value="ABC55171.1"/>
    <property type="molecule type" value="Genomic_DNA"/>
</dbReference>
<accession>A3QMP1</accession>
<dbReference type="EMBL" id="DQ657948">
    <property type="protein sequence ID" value="ABG42900.1"/>
    <property type="molecule type" value="Genomic_DNA"/>
</dbReference>
<dbReference type="RefSeq" id="YP_001096108.1">
    <property type="nucleotide sequence ID" value="NC_009127.1"/>
</dbReference>
<dbReference type="Proteomes" id="UP000169752">
    <property type="component" value="Segment"/>
</dbReference>
<evidence type="ECO:0000313" key="6">
    <source>
        <dbReference type="Proteomes" id="UP000156776"/>
    </source>
</evidence>
<evidence type="ECO:0000313" key="7">
    <source>
        <dbReference type="Proteomes" id="UP000160099"/>
    </source>
</evidence>
<sequence>MSQQPDPQQQVLHLAEPVMNHGGGGERAYHLAESVTVYWDDQCKMQITRNITPTIFPRNTAGYEWVEFKSSLDEIVREEPRISYCAKEDGDNVVFYLRPTVPSSSLHLDPFNSFSDGFVRVVDGDTLLVTFNRSTV</sequence>
<evidence type="ECO:0000313" key="1">
    <source>
        <dbReference type="EMBL" id="ABC55171.1"/>
    </source>
</evidence>